<dbReference type="InterPro" id="IPR013747">
    <property type="entry name" value="ACP_syn_III_C"/>
</dbReference>
<keyword evidence="5" id="KW-1185">Reference proteome</keyword>
<keyword evidence="1" id="KW-0808">Transferase</keyword>
<dbReference type="GO" id="GO:0016746">
    <property type="term" value="F:acyltransferase activity"/>
    <property type="evidence" value="ECO:0007669"/>
    <property type="project" value="UniProtKB-KW"/>
</dbReference>
<dbReference type="EMBL" id="QYYG01000001">
    <property type="protein sequence ID" value="RJF58759.1"/>
    <property type="molecule type" value="Genomic_DNA"/>
</dbReference>
<dbReference type="InterPro" id="IPR016039">
    <property type="entry name" value="Thiolase-like"/>
</dbReference>
<proteinExistence type="predicted"/>
<comment type="caution">
    <text evidence="4">The sequence shown here is derived from an EMBL/GenBank/DDBJ whole genome shotgun (WGS) entry which is preliminary data.</text>
</comment>
<dbReference type="GO" id="GO:0044550">
    <property type="term" value="P:secondary metabolite biosynthetic process"/>
    <property type="evidence" value="ECO:0007669"/>
    <property type="project" value="TreeGrafter"/>
</dbReference>
<reference evidence="4 5" key="1">
    <citation type="submission" date="2018-09" db="EMBL/GenBank/DDBJ databases">
        <title>Draft genome of a novel serratia sp. strain with antifungal activity.</title>
        <authorList>
            <person name="Dichmann S.I."/>
            <person name="Park B.P."/>
            <person name="Pathiraja D."/>
            <person name="Choi I.-G."/>
            <person name="Stougaard P."/>
            <person name="Hennessy R.C."/>
        </authorList>
    </citation>
    <scope>NUCLEOTIDE SEQUENCE [LARGE SCALE GENOMIC DNA]</scope>
    <source>
        <strain evidence="4 5">S40</strain>
    </source>
</reference>
<evidence type="ECO:0000256" key="1">
    <source>
        <dbReference type="ARBA" id="ARBA00022679"/>
    </source>
</evidence>
<accession>A0AA92X854</accession>
<dbReference type="Proteomes" id="UP000284338">
    <property type="component" value="Unassembled WGS sequence"/>
</dbReference>
<keyword evidence="2" id="KW-0012">Acyltransferase</keyword>
<protein>
    <recommendedName>
        <fullName evidence="3">Beta-ketoacyl-[acyl-carrier-protein] synthase III C-terminal domain-containing protein</fullName>
    </recommendedName>
</protein>
<gene>
    <name evidence="4" type="ORF">D4100_08460</name>
</gene>
<dbReference type="PANTHER" id="PTHR34069">
    <property type="entry name" value="3-OXOACYL-[ACYL-CARRIER-PROTEIN] SYNTHASE 3"/>
    <property type="match status" value="1"/>
</dbReference>
<dbReference type="PANTHER" id="PTHR34069:SF2">
    <property type="entry name" value="BETA-KETOACYL-[ACYL-CARRIER-PROTEIN] SYNTHASE III"/>
    <property type="match status" value="1"/>
</dbReference>
<organism evidence="4 5">
    <name type="scientific">Serratia inhibens</name>
    <dbReference type="NCBI Taxonomy" id="2338073"/>
    <lineage>
        <taxon>Bacteria</taxon>
        <taxon>Pseudomonadati</taxon>
        <taxon>Pseudomonadota</taxon>
        <taxon>Gammaproteobacteria</taxon>
        <taxon>Enterobacterales</taxon>
        <taxon>Yersiniaceae</taxon>
        <taxon>Serratia</taxon>
    </lineage>
</organism>
<dbReference type="RefSeq" id="WP_006319968.1">
    <property type="nucleotide sequence ID" value="NZ_QYYG01000001.1"/>
</dbReference>
<evidence type="ECO:0000313" key="5">
    <source>
        <dbReference type="Proteomes" id="UP000284338"/>
    </source>
</evidence>
<feature type="domain" description="Beta-ketoacyl-[acyl-carrier-protein] synthase III C-terminal" evidence="3">
    <location>
        <begin position="279"/>
        <end position="362"/>
    </location>
</feature>
<evidence type="ECO:0000256" key="2">
    <source>
        <dbReference type="ARBA" id="ARBA00023315"/>
    </source>
</evidence>
<evidence type="ECO:0000259" key="3">
    <source>
        <dbReference type="Pfam" id="PF08541"/>
    </source>
</evidence>
<dbReference type="SUPFAM" id="SSF53901">
    <property type="entry name" value="Thiolase-like"/>
    <property type="match status" value="2"/>
</dbReference>
<evidence type="ECO:0000313" key="4">
    <source>
        <dbReference type="EMBL" id="RJF58759.1"/>
    </source>
</evidence>
<dbReference type="Pfam" id="PF08541">
    <property type="entry name" value="ACP_syn_III_C"/>
    <property type="match status" value="1"/>
</dbReference>
<sequence>MNGEQQGQTFKYKLAGISTLIGQVVSMDEWAEMFKVPHRKKPGQYLTGKDIQKIIGPVESKSWDPDLFRDFTHVVNVAQEAMQAAGLGPNDIDVVMVASSTPYEVQLDYDSFRLMRALGIPDHIPPLQLAAGCAGMGRALSLAARLQAKNILVVTYEVSSLYMVSPIYRYNSAHPLRDSLWASPALFSDGIAAIVLRQHDDAQGYSLYSRDSLSFGDEAGFEDPLIHYPGGGGLNPPGVERNEELSCYAMAGDQTKRYYAKGMKLNHLGLAQYNSNYYNEVARIYTHQASPNMVESYIEQYCHETQVEQGKFSTHARRYGNLVIPSTLKLIHDDLKEKKLHSGDDIAVLVVGAGPERGAFLIGVE</sequence>
<name>A0AA92X854_9GAMM</name>
<dbReference type="Gene3D" id="3.40.47.10">
    <property type="match status" value="1"/>
</dbReference>
<dbReference type="AlphaFoldDB" id="A0AA92X854"/>